<keyword evidence="1" id="KW-0175">Coiled coil</keyword>
<evidence type="ECO:0000313" key="4">
    <source>
        <dbReference type="EMBL" id="TDP78738.1"/>
    </source>
</evidence>
<evidence type="ECO:0000256" key="1">
    <source>
        <dbReference type="SAM" id="Coils"/>
    </source>
</evidence>
<dbReference type="Pfam" id="PF11740">
    <property type="entry name" value="KfrA_N"/>
    <property type="match status" value="1"/>
</dbReference>
<organism evidence="4 5">
    <name type="scientific">Aquabacterium commune</name>
    <dbReference type="NCBI Taxonomy" id="70586"/>
    <lineage>
        <taxon>Bacteria</taxon>
        <taxon>Pseudomonadati</taxon>
        <taxon>Pseudomonadota</taxon>
        <taxon>Betaproteobacteria</taxon>
        <taxon>Burkholderiales</taxon>
        <taxon>Aquabacterium</taxon>
    </lineage>
</organism>
<feature type="domain" description="KfrA N-terminal DNA-binding" evidence="3">
    <location>
        <begin position="29"/>
        <end position="139"/>
    </location>
</feature>
<sequence length="333" mass="36479">MSTETEILSEVEALKARFSDTRALYREVCALLFFRHGITPTANKLYQYVRKGSMSTPTEALAKFWDELRSKARIEIDHPDLPADLKTVAAEAIAGLWRQATETARAELAGIRLEVQAQVQQAQHESATALNQAHQAETALRTQKNESTQLQAELDALRREHAATLARLTEVQGQLASAQSQLQQAQEGFHAELARAREAAQAAEDRSAATQKRALLDIEQERQARVKADKLADSLRTQLAQADQRSRQLELAHAEAMTRLTVQHDAALASLAQAKQAEQQSAQQLAAAQAALKSRESDIAALRAESQTLKMVLDRSAAAGSPAPGPTKRRRSG</sequence>
<protein>
    <submittedName>
        <fullName evidence="4">Plasmid replication DNA-binding protein KfrA</fullName>
    </submittedName>
</protein>
<dbReference type="EMBL" id="SNXW01000017">
    <property type="protein sequence ID" value="TDP78738.1"/>
    <property type="molecule type" value="Genomic_DNA"/>
</dbReference>
<keyword evidence="4" id="KW-0238">DNA-binding</keyword>
<keyword evidence="5" id="KW-1185">Reference proteome</keyword>
<gene>
    <name evidence="4" type="ORF">EV672_11716</name>
</gene>
<dbReference type="RefSeq" id="WP_133611299.1">
    <property type="nucleotide sequence ID" value="NZ_SNXW01000017.1"/>
</dbReference>
<feature type="coiled-coil region" evidence="1">
    <location>
        <begin position="133"/>
        <end position="305"/>
    </location>
</feature>
<evidence type="ECO:0000259" key="3">
    <source>
        <dbReference type="Pfam" id="PF11740"/>
    </source>
</evidence>
<name>A0A4V6PVA2_9BURK</name>
<evidence type="ECO:0000313" key="5">
    <source>
        <dbReference type="Proteomes" id="UP000294593"/>
    </source>
</evidence>
<dbReference type="AlphaFoldDB" id="A0A4V6PVA2"/>
<proteinExistence type="predicted"/>
<comment type="caution">
    <text evidence="4">The sequence shown here is derived from an EMBL/GenBank/DDBJ whole genome shotgun (WGS) entry which is preliminary data.</text>
</comment>
<feature type="region of interest" description="Disordered" evidence="2">
    <location>
        <begin position="313"/>
        <end position="333"/>
    </location>
</feature>
<dbReference type="InterPro" id="IPR021104">
    <property type="entry name" value="KfrA_DNA-bd_N"/>
</dbReference>
<dbReference type="GO" id="GO:0003677">
    <property type="term" value="F:DNA binding"/>
    <property type="evidence" value="ECO:0007669"/>
    <property type="project" value="UniProtKB-KW"/>
</dbReference>
<evidence type="ECO:0000256" key="2">
    <source>
        <dbReference type="SAM" id="MobiDB-lite"/>
    </source>
</evidence>
<dbReference type="Proteomes" id="UP000294593">
    <property type="component" value="Unassembled WGS sequence"/>
</dbReference>
<reference evidence="4 5" key="1">
    <citation type="submission" date="2019-03" db="EMBL/GenBank/DDBJ databases">
        <title>Genomic Encyclopedia of Type Strains, Phase IV (KMG-IV): sequencing the most valuable type-strain genomes for metagenomic binning, comparative biology and taxonomic classification.</title>
        <authorList>
            <person name="Goeker M."/>
        </authorList>
    </citation>
    <scope>NUCLEOTIDE SEQUENCE [LARGE SCALE GENOMIC DNA]</scope>
    <source>
        <strain evidence="4 5">DSM 11901</strain>
    </source>
</reference>
<dbReference type="OrthoDB" id="9178680at2"/>
<accession>A0A4V6PVA2</accession>